<comment type="similarity">
    <text evidence="1">Belongs to the 'phage' integrase family.</text>
</comment>
<keyword evidence="5" id="KW-0175">Coiled coil</keyword>
<dbReference type="GO" id="GO:0015074">
    <property type="term" value="P:DNA integration"/>
    <property type="evidence" value="ECO:0007669"/>
    <property type="project" value="UniProtKB-KW"/>
</dbReference>
<evidence type="ECO:0000313" key="7">
    <source>
        <dbReference type="EMBL" id="SHG52483.1"/>
    </source>
</evidence>
<dbReference type="STRING" id="1122206.SAMN02745753_04072"/>
<feature type="domain" description="Tyr recombinase" evidence="6">
    <location>
        <begin position="151"/>
        <end position="381"/>
    </location>
</feature>
<dbReference type="AlphaFoldDB" id="A0A1M5KJY2"/>
<dbReference type="OrthoDB" id="9150036at2"/>
<dbReference type="PANTHER" id="PTHR30349">
    <property type="entry name" value="PHAGE INTEGRASE-RELATED"/>
    <property type="match status" value="1"/>
</dbReference>
<evidence type="ECO:0000256" key="1">
    <source>
        <dbReference type="ARBA" id="ARBA00008857"/>
    </source>
</evidence>
<organism evidence="7 8">
    <name type="scientific">Marinomonas polaris DSM 16579</name>
    <dbReference type="NCBI Taxonomy" id="1122206"/>
    <lineage>
        <taxon>Bacteria</taxon>
        <taxon>Pseudomonadati</taxon>
        <taxon>Pseudomonadota</taxon>
        <taxon>Gammaproteobacteria</taxon>
        <taxon>Oceanospirillales</taxon>
        <taxon>Oceanospirillaceae</taxon>
        <taxon>Marinomonas</taxon>
    </lineage>
</organism>
<name>A0A1M5KJY2_9GAMM</name>
<dbReference type="InterPro" id="IPR002104">
    <property type="entry name" value="Integrase_catalytic"/>
</dbReference>
<dbReference type="Proteomes" id="UP000184517">
    <property type="component" value="Unassembled WGS sequence"/>
</dbReference>
<feature type="coiled-coil region" evidence="5">
    <location>
        <begin position="369"/>
        <end position="403"/>
    </location>
</feature>
<evidence type="ECO:0000256" key="3">
    <source>
        <dbReference type="ARBA" id="ARBA00023125"/>
    </source>
</evidence>
<dbReference type="PROSITE" id="PS51898">
    <property type="entry name" value="TYR_RECOMBINASE"/>
    <property type="match status" value="1"/>
</dbReference>
<evidence type="ECO:0000313" key="8">
    <source>
        <dbReference type="Proteomes" id="UP000184517"/>
    </source>
</evidence>
<proteinExistence type="inferred from homology"/>
<evidence type="ECO:0000256" key="4">
    <source>
        <dbReference type="ARBA" id="ARBA00023172"/>
    </source>
</evidence>
<gene>
    <name evidence="7" type="ORF">SAMN02745753_04072</name>
</gene>
<dbReference type="RefSeq" id="WP_072841604.1">
    <property type="nucleotide sequence ID" value="NZ_FQVF01000023.1"/>
</dbReference>
<accession>A0A1M5KJY2</accession>
<evidence type="ECO:0000259" key="6">
    <source>
        <dbReference type="PROSITE" id="PS51898"/>
    </source>
</evidence>
<keyword evidence="3" id="KW-0238">DNA-binding</keyword>
<dbReference type="Gene3D" id="1.10.443.10">
    <property type="entry name" value="Intergrase catalytic core"/>
    <property type="match status" value="1"/>
</dbReference>
<dbReference type="EMBL" id="FQVF01000023">
    <property type="protein sequence ID" value="SHG52483.1"/>
    <property type="molecule type" value="Genomic_DNA"/>
</dbReference>
<protein>
    <submittedName>
        <fullName evidence="7">Site-specific recombinase XerD</fullName>
    </submittedName>
</protein>
<keyword evidence="2" id="KW-0229">DNA integration</keyword>
<dbReference type="InterPro" id="IPR010998">
    <property type="entry name" value="Integrase_recombinase_N"/>
</dbReference>
<dbReference type="InterPro" id="IPR011010">
    <property type="entry name" value="DNA_brk_join_enz"/>
</dbReference>
<dbReference type="GO" id="GO:0006310">
    <property type="term" value="P:DNA recombination"/>
    <property type="evidence" value="ECO:0007669"/>
    <property type="project" value="UniProtKB-KW"/>
</dbReference>
<sequence length="407" mass="47348">MSHKVLAPCNCPKVIFTSGRTVVPVTEWLIERKFNIGLADKTVRADADHLAHWLDFCESEKIDYLSEPTNFTMERYRDEALPQLSNESCDLYLSSICRFYWWCQNNTSYCSSMIGWPNKADNTDFNIIVKKPSKGVSDFIIPFLKGGIQKPLKYIPNVHEIRELNDYLAKEVKNQKDSVGEFLAVRNQLMVRWATEAALRSQELICLQISDLPRVDNFNSSMSEVYIHRGTKYGKHRKVIVSKSLIKATWDYIEYERDDIISNIWTKCGDVDNVFINAGNRSLKPRMSKNTFYTVLTSFNPKITPHALRRFGLTRFAARLIKIERIIRRESNDLKQIDVRHVEQALRLQAGHQSVTTTIKRYVDYALAVDLDEDEMQSVATRIEELEWELENLKSRKSVSRDLREYI</sequence>
<evidence type="ECO:0000256" key="5">
    <source>
        <dbReference type="SAM" id="Coils"/>
    </source>
</evidence>
<dbReference type="InterPro" id="IPR013762">
    <property type="entry name" value="Integrase-like_cat_sf"/>
</dbReference>
<dbReference type="PANTHER" id="PTHR30349:SF41">
    <property type="entry name" value="INTEGRASE_RECOMBINASE PROTEIN MJ0367-RELATED"/>
    <property type="match status" value="1"/>
</dbReference>
<dbReference type="InterPro" id="IPR050090">
    <property type="entry name" value="Tyrosine_recombinase_XerCD"/>
</dbReference>
<dbReference type="GO" id="GO:0003677">
    <property type="term" value="F:DNA binding"/>
    <property type="evidence" value="ECO:0007669"/>
    <property type="project" value="UniProtKB-KW"/>
</dbReference>
<dbReference type="Pfam" id="PF00589">
    <property type="entry name" value="Phage_integrase"/>
    <property type="match status" value="1"/>
</dbReference>
<dbReference type="SUPFAM" id="SSF56349">
    <property type="entry name" value="DNA breaking-rejoining enzymes"/>
    <property type="match status" value="1"/>
</dbReference>
<keyword evidence="8" id="KW-1185">Reference proteome</keyword>
<dbReference type="Gene3D" id="1.10.150.130">
    <property type="match status" value="1"/>
</dbReference>
<reference evidence="8" key="1">
    <citation type="submission" date="2016-11" db="EMBL/GenBank/DDBJ databases">
        <authorList>
            <person name="Varghese N."/>
            <person name="Submissions S."/>
        </authorList>
    </citation>
    <scope>NUCLEOTIDE SEQUENCE [LARGE SCALE GENOMIC DNA]</scope>
    <source>
        <strain evidence="8">DSM 16579</strain>
    </source>
</reference>
<evidence type="ECO:0000256" key="2">
    <source>
        <dbReference type="ARBA" id="ARBA00022908"/>
    </source>
</evidence>
<dbReference type="CDD" id="cd00397">
    <property type="entry name" value="DNA_BRE_C"/>
    <property type="match status" value="1"/>
</dbReference>
<keyword evidence="4" id="KW-0233">DNA recombination</keyword>